<dbReference type="InterPro" id="IPR029045">
    <property type="entry name" value="ClpP/crotonase-like_dom_sf"/>
</dbReference>
<sequence>MKQFLLALGKAFNISRIILLNVLFFGVLIIIVVASSQQDELETIEDQGVVRLSLNGLIVEQEIVSDEILAQLQDDGPQQILLFDVIDTIDRAAEDDRVKGLILLPSGMGASFTSLDEIGQALNRFKETGKPIISTSQSYSQSAYYLASFADEIYIGDMGGVDLMGLASYRPYFGEFLQRYGIDVHVFKVGTYKSAVEPFMGGAMSAPARENAEQWMGDLWGNFTNVVESNRHLETGFINTWLDHYPETLSAHDGHFASMALELGLVDGIKTRTERLARLAEFADEEGDDPGVSWKNYRTQLQMENLFDSSDSEQKIAVIVASGEIVDGRQPPGMIGGDSTAELIRRAREDNEVDALVLRVNSPGGSANASEVIREQVVATREAGIPVVISMGGLAASGGYWISTSADYIFANPQTITGSIGVFGIIPTFDRLAADYAIYSDGVATTPMAGGFDPLNGISEPMARTIQLSIENIYTQFLEIVAQGRNSTPEKINEIAQGRVWSGARALELGLVDEFGGLDDAINHAATLAEIEDYETILVTQPLTPTQQFFRDMKQNSSAEAYTMTTSERLLNAFQQQLIQLNQLNDPRHVYLSCGGCPEQP</sequence>
<dbReference type="PIRSF" id="PIRSF001217">
    <property type="entry name" value="Protease_4_SppA"/>
    <property type="match status" value="1"/>
</dbReference>
<accession>A0A3M0A7M0</accession>
<dbReference type="Proteomes" id="UP000267187">
    <property type="component" value="Unassembled WGS sequence"/>
</dbReference>
<dbReference type="Pfam" id="PF01343">
    <property type="entry name" value="Peptidase_S49"/>
    <property type="match status" value="2"/>
</dbReference>
<keyword evidence="3" id="KW-0378">Hydrolase</keyword>
<dbReference type="GO" id="GO:0016020">
    <property type="term" value="C:membrane"/>
    <property type="evidence" value="ECO:0007669"/>
    <property type="project" value="InterPro"/>
</dbReference>
<dbReference type="PANTHER" id="PTHR33209:SF1">
    <property type="entry name" value="PEPTIDASE S49 DOMAIN-CONTAINING PROTEIN"/>
    <property type="match status" value="1"/>
</dbReference>
<keyword evidence="6" id="KW-1133">Transmembrane helix</keyword>
<organism evidence="8 9">
    <name type="scientific">Umboniibacter marinipuniceus</name>
    <dbReference type="NCBI Taxonomy" id="569599"/>
    <lineage>
        <taxon>Bacteria</taxon>
        <taxon>Pseudomonadati</taxon>
        <taxon>Pseudomonadota</taxon>
        <taxon>Gammaproteobacteria</taxon>
        <taxon>Cellvibrionales</taxon>
        <taxon>Cellvibrionaceae</taxon>
        <taxon>Umboniibacter</taxon>
    </lineage>
</organism>
<feature type="domain" description="Peptidase S49" evidence="7">
    <location>
        <begin position="380"/>
        <end position="531"/>
    </location>
</feature>
<evidence type="ECO:0000256" key="4">
    <source>
        <dbReference type="ARBA" id="ARBA00022825"/>
    </source>
</evidence>
<keyword evidence="6" id="KW-0812">Transmembrane</keyword>
<keyword evidence="4" id="KW-0720">Serine protease</keyword>
<feature type="active site" description="Nucleophile" evidence="5">
    <location>
        <position position="397"/>
    </location>
</feature>
<reference evidence="8 9" key="1">
    <citation type="submission" date="2018-10" db="EMBL/GenBank/DDBJ databases">
        <title>Genomic Encyclopedia of Type Strains, Phase IV (KMG-IV): sequencing the most valuable type-strain genomes for metagenomic binning, comparative biology and taxonomic classification.</title>
        <authorList>
            <person name="Goeker M."/>
        </authorList>
    </citation>
    <scope>NUCLEOTIDE SEQUENCE [LARGE SCALE GENOMIC DNA]</scope>
    <source>
        <strain evidence="8 9">DSM 25080</strain>
    </source>
</reference>
<evidence type="ECO:0000256" key="1">
    <source>
        <dbReference type="ARBA" id="ARBA00008683"/>
    </source>
</evidence>
<keyword evidence="6" id="KW-0472">Membrane</keyword>
<comment type="caution">
    <text evidence="8">The sequence shown here is derived from an EMBL/GenBank/DDBJ whole genome shotgun (WGS) entry which is preliminary data.</text>
</comment>
<dbReference type="GO" id="GO:0008236">
    <property type="term" value="F:serine-type peptidase activity"/>
    <property type="evidence" value="ECO:0007669"/>
    <property type="project" value="UniProtKB-KW"/>
</dbReference>
<protein>
    <submittedName>
        <fullName evidence="8">Protease-4</fullName>
    </submittedName>
</protein>
<feature type="transmembrane region" description="Helical" evidence="6">
    <location>
        <begin position="12"/>
        <end position="34"/>
    </location>
</feature>
<feature type="active site" description="Proton donor/acceptor" evidence="5">
    <location>
        <position position="193"/>
    </location>
</feature>
<dbReference type="InterPro" id="IPR047272">
    <property type="entry name" value="S49_SppA_C"/>
</dbReference>
<dbReference type="Gene3D" id="6.20.330.10">
    <property type="match status" value="1"/>
</dbReference>
<evidence type="ECO:0000256" key="5">
    <source>
        <dbReference type="PIRSR" id="PIRSR001217-1"/>
    </source>
</evidence>
<evidence type="ECO:0000313" key="9">
    <source>
        <dbReference type="Proteomes" id="UP000267187"/>
    </source>
</evidence>
<evidence type="ECO:0000259" key="7">
    <source>
        <dbReference type="Pfam" id="PF01343"/>
    </source>
</evidence>
<evidence type="ECO:0000313" key="8">
    <source>
        <dbReference type="EMBL" id="RMA78808.1"/>
    </source>
</evidence>
<gene>
    <name evidence="8" type="ORF">DFR27_2147</name>
</gene>
<dbReference type="InterPro" id="IPR047217">
    <property type="entry name" value="S49_SppA_67K_type_N"/>
</dbReference>
<proteinExistence type="inferred from homology"/>
<dbReference type="OrthoDB" id="9764363at2"/>
<evidence type="ECO:0000256" key="6">
    <source>
        <dbReference type="SAM" id="Phobius"/>
    </source>
</evidence>
<feature type="domain" description="Peptidase S49" evidence="7">
    <location>
        <begin position="125"/>
        <end position="281"/>
    </location>
</feature>
<comment type="similarity">
    <text evidence="1">Belongs to the peptidase S49 family.</text>
</comment>
<dbReference type="InterPro" id="IPR004634">
    <property type="entry name" value="Pept_S49_pIV"/>
</dbReference>
<dbReference type="AlphaFoldDB" id="A0A3M0A7M0"/>
<evidence type="ECO:0000256" key="3">
    <source>
        <dbReference type="ARBA" id="ARBA00022801"/>
    </source>
</evidence>
<dbReference type="GO" id="GO:0006465">
    <property type="term" value="P:signal peptide processing"/>
    <property type="evidence" value="ECO:0007669"/>
    <property type="project" value="InterPro"/>
</dbReference>
<dbReference type="EMBL" id="REFJ01000005">
    <property type="protein sequence ID" value="RMA78808.1"/>
    <property type="molecule type" value="Genomic_DNA"/>
</dbReference>
<dbReference type="Gene3D" id="3.90.226.10">
    <property type="entry name" value="2-enoyl-CoA Hydratase, Chain A, domain 1"/>
    <property type="match status" value="3"/>
</dbReference>
<keyword evidence="2 8" id="KW-0645">Protease</keyword>
<dbReference type="CDD" id="cd07018">
    <property type="entry name" value="S49_SppA_67K_type"/>
    <property type="match status" value="1"/>
</dbReference>
<dbReference type="NCBIfam" id="TIGR00705">
    <property type="entry name" value="SppA_67K"/>
    <property type="match status" value="1"/>
</dbReference>
<dbReference type="SUPFAM" id="SSF52096">
    <property type="entry name" value="ClpP/crotonase"/>
    <property type="match status" value="2"/>
</dbReference>
<evidence type="ECO:0000256" key="2">
    <source>
        <dbReference type="ARBA" id="ARBA00022670"/>
    </source>
</evidence>
<name>A0A3M0A7M0_9GAMM</name>
<dbReference type="InterPro" id="IPR002142">
    <property type="entry name" value="Peptidase_S49"/>
</dbReference>
<dbReference type="PANTHER" id="PTHR33209">
    <property type="entry name" value="PROTEASE 4"/>
    <property type="match status" value="1"/>
</dbReference>
<dbReference type="CDD" id="cd07023">
    <property type="entry name" value="S49_Sppa_N_C"/>
    <property type="match status" value="1"/>
</dbReference>
<keyword evidence="9" id="KW-1185">Reference proteome</keyword>
<dbReference type="RefSeq" id="WP_121877446.1">
    <property type="nucleotide sequence ID" value="NZ_REFJ01000005.1"/>
</dbReference>